<evidence type="ECO:0000256" key="3">
    <source>
        <dbReference type="ARBA" id="ARBA00022679"/>
    </source>
</evidence>
<dbReference type="InterPro" id="IPR020841">
    <property type="entry name" value="PKS_Beta-ketoAc_synthase_dom"/>
</dbReference>
<dbReference type="PANTHER" id="PTHR11712">
    <property type="entry name" value="POLYKETIDE SYNTHASE-RELATED"/>
    <property type="match status" value="1"/>
</dbReference>
<evidence type="ECO:0000256" key="4">
    <source>
        <dbReference type="RuleBase" id="RU003694"/>
    </source>
</evidence>
<name>A0A098VXK1_9MICR</name>
<dbReference type="InterPro" id="IPR016039">
    <property type="entry name" value="Thiolase-like"/>
</dbReference>
<proteinExistence type="inferred from homology"/>
<dbReference type="AlphaFoldDB" id="A0A098VXK1"/>
<dbReference type="InterPro" id="IPR000794">
    <property type="entry name" value="Beta-ketoacyl_synthase"/>
</dbReference>
<dbReference type="InterPro" id="IPR014031">
    <property type="entry name" value="Ketoacyl_synth_C"/>
</dbReference>
<feature type="domain" description="Ketosynthase family 3 (KS3)" evidence="5">
    <location>
        <begin position="1"/>
        <end position="320"/>
    </location>
</feature>
<evidence type="ECO:0000259" key="5">
    <source>
        <dbReference type="PROSITE" id="PS52004"/>
    </source>
</evidence>
<dbReference type="Proteomes" id="UP000029725">
    <property type="component" value="Unassembled WGS sequence"/>
</dbReference>
<dbReference type="PANTHER" id="PTHR11712:SF336">
    <property type="entry name" value="3-OXOACYL-[ACYL-CARRIER-PROTEIN] SYNTHASE, MITOCHONDRIAL"/>
    <property type="match status" value="1"/>
</dbReference>
<dbReference type="Pfam" id="PF02801">
    <property type="entry name" value="Ketoacyl-synt_C"/>
    <property type="match status" value="2"/>
</dbReference>
<dbReference type="EC" id="2.3.1.41" evidence="2"/>
<evidence type="ECO:0000313" key="7">
    <source>
        <dbReference type="Proteomes" id="UP000029725"/>
    </source>
</evidence>
<protein>
    <recommendedName>
        <fullName evidence="2">beta-ketoacyl-[acyl-carrier-protein] synthase I</fullName>
        <ecNumber evidence="2">2.3.1.41</ecNumber>
    </recommendedName>
</protein>
<dbReference type="HOGENOM" id="CLU_000022_69_5_1"/>
<dbReference type="GeneID" id="25258640"/>
<dbReference type="GO" id="GO:0004315">
    <property type="term" value="F:3-oxoacyl-[acyl-carrier-protein] synthase activity"/>
    <property type="evidence" value="ECO:0007669"/>
    <property type="project" value="UniProtKB-EC"/>
</dbReference>
<dbReference type="InterPro" id="IPR014030">
    <property type="entry name" value="Ketoacyl_synth_N"/>
</dbReference>
<dbReference type="Gene3D" id="3.40.47.10">
    <property type="match status" value="1"/>
</dbReference>
<dbReference type="CDD" id="cd00834">
    <property type="entry name" value="KAS_I_II"/>
    <property type="match status" value="1"/>
</dbReference>
<dbReference type="EMBL" id="JMKJ01000077">
    <property type="protein sequence ID" value="KGG52466.1"/>
    <property type="molecule type" value="Genomic_DNA"/>
</dbReference>
<dbReference type="PROSITE" id="PS52004">
    <property type="entry name" value="KS3_2"/>
    <property type="match status" value="1"/>
</dbReference>
<comment type="similarity">
    <text evidence="1 4">Belongs to the thiolase-like superfamily. Beta-ketoacyl-ACP synthases family.</text>
</comment>
<dbReference type="SMART" id="SM00825">
    <property type="entry name" value="PKS_KS"/>
    <property type="match status" value="1"/>
</dbReference>
<organism evidence="6 7">
    <name type="scientific">Mitosporidium daphniae</name>
    <dbReference type="NCBI Taxonomy" id="1485682"/>
    <lineage>
        <taxon>Eukaryota</taxon>
        <taxon>Fungi</taxon>
        <taxon>Fungi incertae sedis</taxon>
        <taxon>Microsporidia</taxon>
        <taxon>Mitosporidium</taxon>
    </lineage>
</organism>
<evidence type="ECO:0000256" key="1">
    <source>
        <dbReference type="ARBA" id="ARBA00008467"/>
    </source>
</evidence>
<dbReference type="RefSeq" id="XP_013238893.1">
    <property type="nucleotide sequence ID" value="XM_013383439.1"/>
</dbReference>
<evidence type="ECO:0000313" key="6">
    <source>
        <dbReference type="EMBL" id="KGG52466.1"/>
    </source>
</evidence>
<dbReference type="SUPFAM" id="SSF53901">
    <property type="entry name" value="Thiolase-like"/>
    <property type="match status" value="1"/>
</dbReference>
<dbReference type="OrthoDB" id="5334845at2759"/>
<dbReference type="GO" id="GO:0005739">
    <property type="term" value="C:mitochondrion"/>
    <property type="evidence" value="ECO:0007669"/>
    <property type="project" value="TreeGrafter"/>
</dbReference>
<dbReference type="Pfam" id="PF00109">
    <property type="entry name" value="ketoacyl-synt"/>
    <property type="match status" value="1"/>
</dbReference>
<keyword evidence="7" id="KW-1185">Reference proteome</keyword>
<accession>A0A098VXK1</accession>
<dbReference type="GO" id="GO:0006633">
    <property type="term" value="P:fatty acid biosynthetic process"/>
    <property type="evidence" value="ECO:0007669"/>
    <property type="project" value="TreeGrafter"/>
</dbReference>
<evidence type="ECO:0000256" key="2">
    <source>
        <dbReference type="ARBA" id="ARBA00013191"/>
    </source>
</evidence>
<keyword evidence="3 4" id="KW-0808">Transferase</keyword>
<sequence>MQSQARALPHVGASSIVDGILMISNMEADVMVVGASEAPINPLIVAGFNQIRALAEIAGERPIESYSRPFDKARTGFVLGEGAAVLILEELEHAKRRGAAILAEITGFGVNNDCYHLTAPDPEGQGAISCMKKALFRAGIAPSELGYLNAHATSTPIGMIWHVIVGDKIEGNAIFKLFDQKNQTKTPLLKRSESAGKELFVKGQTSSDDRNYLASRRGLDIEECRHVTPCIPLLVSSTKGATGHLLGAAGAMEALFTVLALKHNIAPPTLNLEQYDLESIEGSSNIEYPAKYALHMPFVKHLMSNSFGFGGVNISLLFTKTGQK</sequence>
<gene>
    <name evidence="6" type="ORF">DI09_16p200</name>
</gene>
<reference evidence="6 7" key="1">
    <citation type="submission" date="2014-04" db="EMBL/GenBank/DDBJ databases">
        <title>A new species of microsporidia sheds light on the evolution of extreme parasitism.</title>
        <authorList>
            <person name="Haag K.L."/>
            <person name="James T.Y."/>
            <person name="Larsson R."/>
            <person name="Schaer T.M."/>
            <person name="Refardt D."/>
            <person name="Pombert J.-F."/>
            <person name="Ebert D."/>
        </authorList>
    </citation>
    <scope>NUCLEOTIDE SEQUENCE [LARGE SCALE GENOMIC DNA]</scope>
    <source>
        <strain evidence="6 7">UGP3</strain>
        <tissue evidence="6">Spores</tissue>
    </source>
</reference>
<dbReference type="VEuPathDB" id="MicrosporidiaDB:DI09_16p200"/>
<comment type="caution">
    <text evidence="6">The sequence shown here is derived from an EMBL/GenBank/DDBJ whole genome shotgun (WGS) entry which is preliminary data.</text>
</comment>